<comment type="caution">
    <text evidence="5">The sequence shown here is derived from an EMBL/GenBank/DDBJ whole genome shotgun (WGS) entry which is preliminary data.</text>
</comment>
<reference evidence="5 6" key="1">
    <citation type="submission" date="2019-09" db="EMBL/GenBank/DDBJ databases">
        <title>Bird 10,000 Genomes (B10K) Project - Family phase.</title>
        <authorList>
            <person name="Zhang G."/>
        </authorList>
    </citation>
    <scope>NUCLEOTIDE SEQUENCE [LARGE SCALE GENOMIC DNA]</scope>
    <source>
        <strain evidence="5">B10K-DU-002-35</strain>
        <tissue evidence="5">Muscle</tissue>
    </source>
</reference>
<organism evidence="5 6">
    <name type="scientific">Rhinopomastus cyanomelas</name>
    <name type="common">Common scimitarbill</name>
    <dbReference type="NCBI Taxonomy" id="113115"/>
    <lineage>
        <taxon>Eukaryota</taxon>
        <taxon>Metazoa</taxon>
        <taxon>Chordata</taxon>
        <taxon>Craniata</taxon>
        <taxon>Vertebrata</taxon>
        <taxon>Euteleostomi</taxon>
        <taxon>Archelosauria</taxon>
        <taxon>Archosauria</taxon>
        <taxon>Dinosauria</taxon>
        <taxon>Saurischia</taxon>
        <taxon>Theropoda</taxon>
        <taxon>Coelurosauria</taxon>
        <taxon>Aves</taxon>
        <taxon>Neognathae</taxon>
        <taxon>Neoaves</taxon>
        <taxon>Telluraves</taxon>
        <taxon>Coraciimorphae</taxon>
        <taxon>Bucerotiformes</taxon>
        <taxon>Rhinopomastidae</taxon>
        <taxon>Rhinopomastus</taxon>
    </lineage>
</organism>
<name>A0A7L1NMB6_RHICY</name>
<dbReference type="AlphaFoldDB" id="A0A7L1NMB6"/>
<evidence type="ECO:0000256" key="2">
    <source>
        <dbReference type="ARBA" id="ARBA00014076"/>
    </source>
</evidence>
<dbReference type="SUPFAM" id="SSF48371">
    <property type="entry name" value="ARM repeat"/>
    <property type="match status" value="1"/>
</dbReference>
<sequence length="340" mass="37350">EVALSELSALLAPTAGAAARAGAAETVLALSGSAAGRRLLLSRCCEVLGALVAVAVGPDPAAAQPALGCLVNLSAEPEARGALLQGLPQLLPLLPAGSVAGILANLCRERSTARQVLRALQDSGHGLPQLLRALAQPRPPPQLGPLLCNLSQLPEGRRELLDRSRNAVRWLLPFTQYKESVVHRRGIVGALRNCCFEYEDHEWLLSEEVDILPFLLLPLAGPEELPEDEMERLPVDLQYLPQDKQREEEPDIRKMLLESIMLLTATKPGRQVVRDRGTYLVLRELHRWEQQPDVLAACEKLIQVLIGDEPGPGMENLLEVDVPEELEQELQRLDREEEEQ</sequence>
<dbReference type="Gene3D" id="1.25.10.10">
    <property type="entry name" value="Leucine-rich Repeat Variant"/>
    <property type="match status" value="1"/>
</dbReference>
<dbReference type="OrthoDB" id="338814at2759"/>
<feature type="domain" description="Protein HGH1 N-terminal" evidence="3">
    <location>
        <begin position="99"/>
        <end position="254"/>
    </location>
</feature>
<gene>
    <name evidence="5" type="primary">Hgh1</name>
    <name evidence="5" type="ORF">RHICYA_R15439</name>
</gene>
<accession>A0A7L1NMB6</accession>
<dbReference type="InterPro" id="IPR011989">
    <property type="entry name" value="ARM-like"/>
</dbReference>
<dbReference type="PANTHER" id="PTHR13387">
    <property type="entry name" value="PROTEIN HGH1 HOMOLOG"/>
    <property type="match status" value="1"/>
</dbReference>
<evidence type="ECO:0000313" key="5">
    <source>
        <dbReference type="EMBL" id="NXO01081.1"/>
    </source>
</evidence>
<evidence type="ECO:0000259" key="4">
    <source>
        <dbReference type="Pfam" id="PF04064"/>
    </source>
</evidence>
<dbReference type="Pfam" id="PF04064">
    <property type="entry name" value="DUF384"/>
    <property type="match status" value="1"/>
</dbReference>
<evidence type="ECO:0000313" key="6">
    <source>
        <dbReference type="Proteomes" id="UP000565785"/>
    </source>
</evidence>
<dbReference type="InterPro" id="IPR039717">
    <property type="entry name" value="Hgh1"/>
</dbReference>
<comment type="similarity">
    <text evidence="1">Belongs to the HGH1 family.</text>
</comment>
<dbReference type="Proteomes" id="UP000565785">
    <property type="component" value="Unassembled WGS sequence"/>
</dbReference>
<proteinExistence type="inferred from homology"/>
<feature type="non-terminal residue" evidence="5">
    <location>
        <position position="340"/>
    </location>
</feature>
<dbReference type="InterPro" id="IPR007205">
    <property type="entry name" value="Protein_HGH1_N"/>
</dbReference>
<evidence type="ECO:0000259" key="3">
    <source>
        <dbReference type="Pfam" id="PF04063"/>
    </source>
</evidence>
<evidence type="ECO:0000256" key="1">
    <source>
        <dbReference type="ARBA" id="ARBA00006712"/>
    </source>
</evidence>
<protein>
    <recommendedName>
        <fullName evidence="2">Protein HGH1 homolog</fullName>
    </recommendedName>
</protein>
<dbReference type="Pfam" id="PF04063">
    <property type="entry name" value="DUF383"/>
    <property type="match status" value="1"/>
</dbReference>
<feature type="non-terminal residue" evidence="5">
    <location>
        <position position="1"/>
    </location>
</feature>
<dbReference type="InterPro" id="IPR016024">
    <property type="entry name" value="ARM-type_fold"/>
</dbReference>
<feature type="domain" description="Protein HGH1 C-terminal" evidence="4">
    <location>
        <begin position="259"/>
        <end position="312"/>
    </location>
</feature>
<dbReference type="EMBL" id="VXBP01007654">
    <property type="protein sequence ID" value="NXO01081.1"/>
    <property type="molecule type" value="Genomic_DNA"/>
</dbReference>
<dbReference type="InterPro" id="IPR007206">
    <property type="entry name" value="Protein_HGH1_C"/>
</dbReference>
<keyword evidence="6" id="KW-1185">Reference proteome</keyword>
<dbReference type="PANTHER" id="PTHR13387:SF9">
    <property type="entry name" value="PROTEIN HGH1 HOMOLOG"/>
    <property type="match status" value="1"/>
</dbReference>